<comment type="caution">
    <text evidence="1">The sequence shown here is derived from an EMBL/GenBank/DDBJ whole genome shotgun (WGS) entry which is preliminary data.</text>
</comment>
<evidence type="ECO:0000313" key="1">
    <source>
        <dbReference type="EMBL" id="MCH90782.1"/>
    </source>
</evidence>
<sequence>MVPFAKTINRLKKNAFLFMMHTKVGQEIVTALIMKVESDSAAMFSSRRDKRVGTCGGSWGTEGEEAQVRFVVRVLGGGGGGGEVVRA</sequence>
<gene>
    <name evidence="1" type="ORF">A2U01_0011705</name>
</gene>
<dbReference type="AlphaFoldDB" id="A0A392MU34"/>
<dbReference type="EMBL" id="LXQA010019049">
    <property type="protein sequence ID" value="MCH90782.1"/>
    <property type="molecule type" value="Genomic_DNA"/>
</dbReference>
<accession>A0A392MU34</accession>
<proteinExistence type="predicted"/>
<name>A0A392MU34_9FABA</name>
<reference evidence="1 2" key="1">
    <citation type="journal article" date="2018" name="Front. Plant Sci.">
        <title>Red Clover (Trifolium pratense) and Zigzag Clover (T. medium) - A Picture of Genomic Similarities and Differences.</title>
        <authorList>
            <person name="Dluhosova J."/>
            <person name="Istvanek J."/>
            <person name="Nedelnik J."/>
            <person name="Repkova J."/>
        </authorList>
    </citation>
    <scope>NUCLEOTIDE SEQUENCE [LARGE SCALE GENOMIC DNA]</scope>
    <source>
        <strain evidence="2">cv. 10/8</strain>
        <tissue evidence="1">Leaf</tissue>
    </source>
</reference>
<organism evidence="1 2">
    <name type="scientific">Trifolium medium</name>
    <dbReference type="NCBI Taxonomy" id="97028"/>
    <lineage>
        <taxon>Eukaryota</taxon>
        <taxon>Viridiplantae</taxon>
        <taxon>Streptophyta</taxon>
        <taxon>Embryophyta</taxon>
        <taxon>Tracheophyta</taxon>
        <taxon>Spermatophyta</taxon>
        <taxon>Magnoliopsida</taxon>
        <taxon>eudicotyledons</taxon>
        <taxon>Gunneridae</taxon>
        <taxon>Pentapetalae</taxon>
        <taxon>rosids</taxon>
        <taxon>fabids</taxon>
        <taxon>Fabales</taxon>
        <taxon>Fabaceae</taxon>
        <taxon>Papilionoideae</taxon>
        <taxon>50 kb inversion clade</taxon>
        <taxon>NPAAA clade</taxon>
        <taxon>Hologalegina</taxon>
        <taxon>IRL clade</taxon>
        <taxon>Trifolieae</taxon>
        <taxon>Trifolium</taxon>
    </lineage>
</organism>
<protein>
    <submittedName>
        <fullName evidence="1">Uncharacterized protein</fullName>
    </submittedName>
</protein>
<evidence type="ECO:0000313" key="2">
    <source>
        <dbReference type="Proteomes" id="UP000265520"/>
    </source>
</evidence>
<dbReference type="Proteomes" id="UP000265520">
    <property type="component" value="Unassembled WGS sequence"/>
</dbReference>
<keyword evidence="2" id="KW-1185">Reference proteome</keyword>